<dbReference type="EMBL" id="JAQQLI010000006">
    <property type="protein sequence ID" value="MDC7785298.1"/>
    <property type="molecule type" value="Genomic_DNA"/>
</dbReference>
<gene>
    <name evidence="2" type="ORF">PQJ73_06350</name>
</gene>
<reference evidence="2" key="1">
    <citation type="journal article" date="2023" name="Microbiol Resour">
        <title>Genome Sequences of Rhodoplanes serenus and Two Thermotolerant Strains, Rhodoplanes tepidamans and 'Rhodoplanes cryptolactis,' Further Refine the Genus.</title>
        <authorList>
            <person name="Rayyan A.A."/>
            <person name="Kyndt J.A."/>
        </authorList>
    </citation>
    <scope>NUCLEOTIDE SEQUENCE</scope>
    <source>
        <strain evidence="2">DSM 9987</strain>
    </source>
</reference>
<accession>A0ABT5J710</accession>
<evidence type="ECO:0000256" key="1">
    <source>
        <dbReference type="SAM" id="MobiDB-lite"/>
    </source>
</evidence>
<dbReference type="Proteomes" id="UP001165652">
    <property type="component" value="Unassembled WGS sequence"/>
</dbReference>
<sequence>MKKKASDLTPDQMAELEALAAQPEARIDTTDVPEQRDWSGARRGLFFRPVKQQITLRLGADVIDWFRKNPFPDEGWQTSINRVLRDYVGKHERERT</sequence>
<feature type="compositionally biased region" description="Basic and acidic residues" evidence="1">
    <location>
        <begin position="25"/>
        <end position="34"/>
    </location>
</feature>
<feature type="region of interest" description="Disordered" evidence="1">
    <location>
        <begin position="1"/>
        <end position="34"/>
    </location>
</feature>
<dbReference type="InterPro" id="IPR025528">
    <property type="entry name" value="BrnA_antitoxin"/>
</dbReference>
<dbReference type="RefSeq" id="WP_272776141.1">
    <property type="nucleotide sequence ID" value="NZ_JAQQLI010000006.1"/>
</dbReference>
<proteinExistence type="predicted"/>
<dbReference type="Pfam" id="PF14384">
    <property type="entry name" value="BrnA_antitoxin"/>
    <property type="match status" value="1"/>
</dbReference>
<keyword evidence="3" id="KW-1185">Reference proteome</keyword>
<comment type="caution">
    <text evidence="2">The sequence shown here is derived from an EMBL/GenBank/DDBJ whole genome shotgun (WGS) entry which is preliminary data.</text>
</comment>
<name>A0ABT5J710_RHOTP</name>
<protein>
    <submittedName>
        <fullName evidence="2">BrnA antitoxin family protein</fullName>
    </submittedName>
</protein>
<reference evidence="2" key="2">
    <citation type="submission" date="2023-02" db="EMBL/GenBank/DDBJ databases">
        <authorList>
            <person name="Rayyan A."/>
            <person name="Meyer T."/>
            <person name="Kyndt J.A."/>
        </authorList>
    </citation>
    <scope>NUCLEOTIDE SEQUENCE</scope>
    <source>
        <strain evidence="2">DSM 9987</strain>
    </source>
</reference>
<evidence type="ECO:0000313" key="3">
    <source>
        <dbReference type="Proteomes" id="UP001165652"/>
    </source>
</evidence>
<evidence type="ECO:0000313" key="2">
    <source>
        <dbReference type="EMBL" id="MDC7785298.1"/>
    </source>
</evidence>
<organism evidence="2 3">
    <name type="scientific">Rhodoplanes tepidamans</name>
    <name type="common">Rhodoplanes cryptolactis</name>
    <dbReference type="NCBI Taxonomy" id="200616"/>
    <lineage>
        <taxon>Bacteria</taxon>
        <taxon>Pseudomonadati</taxon>
        <taxon>Pseudomonadota</taxon>
        <taxon>Alphaproteobacteria</taxon>
        <taxon>Hyphomicrobiales</taxon>
        <taxon>Nitrobacteraceae</taxon>
        <taxon>Rhodoplanes</taxon>
    </lineage>
</organism>